<sequence>MEALVVSFTAVMLTFVVRLLTGGPSNTAVVRVCHTHECHEYGRRLSSSLNSSVQPCDSFTNIFTYVYSQLLSAVHCGNLTFRKTGQSAVQRGVALYRSCEDLLHGHRDHLASVREALREAGITWPRRPAEADVLHTVLATSLRLGWDVLFRFVPLQSPRSRLTVNPGRTIVVVFKRKMASQFTRRGREYFSLLRSSMLPHDAIEMDKTSTTIKHRLQEVTALDELTSPLLSAAYNVPTTTPESADHMMDIPKIGLSRARWAAALREFGLDNVTELVTANQEYLLAFLDLWMSLGENSTHVFVSWYTVQDMVKKSVKCSGCGVALKVDPSVEAEEEEAEAKCWQCEVEEKMEKMMVAQSDLLMTIAELEIALATEQEKTRAMGERLKSAEEALAKGNTGAAYGENSREPATRTAAKKDKVAALMANRNLIANFYGGQSRRALSFQVAFCLGLAYAVTGPVIFSRYNRHVPRAAMRQDASHLVLGVCELFWT</sequence>
<feature type="signal peptide" evidence="2">
    <location>
        <begin position="1"/>
        <end position="22"/>
    </location>
</feature>
<evidence type="ECO:0000256" key="1">
    <source>
        <dbReference type="SAM" id="Phobius"/>
    </source>
</evidence>
<accession>A0A9J6DYX8</accession>
<dbReference type="AlphaFoldDB" id="A0A9J6DYX8"/>
<evidence type="ECO:0000313" key="3">
    <source>
        <dbReference type="EMBL" id="KAH8027447.1"/>
    </source>
</evidence>
<keyword evidence="1" id="KW-0812">Transmembrane</keyword>
<evidence type="ECO:0000256" key="2">
    <source>
        <dbReference type="SAM" id="SignalP"/>
    </source>
</evidence>
<dbReference type="SUPFAM" id="SSF55486">
    <property type="entry name" value="Metalloproteases ('zincins'), catalytic domain"/>
    <property type="match status" value="1"/>
</dbReference>
<keyword evidence="4" id="KW-1185">Reference proteome</keyword>
<proteinExistence type="predicted"/>
<keyword evidence="2" id="KW-0732">Signal</keyword>
<protein>
    <submittedName>
        <fullName evidence="3">Uncharacterized protein</fullName>
    </submittedName>
</protein>
<dbReference type="EMBL" id="JABSTU010000006">
    <property type="protein sequence ID" value="KAH8027447.1"/>
    <property type="molecule type" value="Genomic_DNA"/>
</dbReference>
<dbReference type="VEuPathDB" id="VectorBase:LOC119179171"/>
<keyword evidence="1" id="KW-1133">Transmembrane helix</keyword>
<reference evidence="3" key="1">
    <citation type="journal article" date="2020" name="Cell">
        <title>Large-Scale Comparative Analyses of Tick Genomes Elucidate Their Genetic Diversity and Vector Capacities.</title>
        <authorList>
            <consortium name="Tick Genome and Microbiome Consortium (TIGMIC)"/>
            <person name="Jia N."/>
            <person name="Wang J."/>
            <person name="Shi W."/>
            <person name="Du L."/>
            <person name="Sun Y."/>
            <person name="Zhan W."/>
            <person name="Jiang J.F."/>
            <person name="Wang Q."/>
            <person name="Zhang B."/>
            <person name="Ji P."/>
            <person name="Bell-Sakyi L."/>
            <person name="Cui X.M."/>
            <person name="Yuan T.T."/>
            <person name="Jiang B.G."/>
            <person name="Yang W.F."/>
            <person name="Lam T.T."/>
            <person name="Chang Q.C."/>
            <person name="Ding S.J."/>
            <person name="Wang X.J."/>
            <person name="Zhu J.G."/>
            <person name="Ruan X.D."/>
            <person name="Zhao L."/>
            <person name="Wei J.T."/>
            <person name="Ye R.Z."/>
            <person name="Que T.C."/>
            <person name="Du C.H."/>
            <person name="Zhou Y.H."/>
            <person name="Cheng J.X."/>
            <person name="Dai P.F."/>
            <person name="Guo W.B."/>
            <person name="Han X.H."/>
            <person name="Huang E.J."/>
            <person name="Li L.F."/>
            <person name="Wei W."/>
            <person name="Gao Y.C."/>
            <person name="Liu J.Z."/>
            <person name="Shao H.Z."/>
            <person name="Wang X."/>
            <person name="Wang C.C."/>
            <person name="Yang T.C."/>
            <person name="Huo Q.B."/>
            <person name="Li W."/>
            <person name="Chen H.Y."/>
            <person name="Chen S.E."/>
            <person name="Zhou L.G."/>
            <person name="Ni X.B."/>
            <person name="Tian J.H."/>
            <person name="Sheng Y."/>
            <person name="Liu T."/>
            <person name="Pan Y.S."/>
            <person name="Xia L.Y."/>
            <person name="Li J."/>
            <person name="Zhao F."/>
            <person name="Cao W.C."/>
        </authorList>
    </citation>
    <scope>NUCLEOTIDE SEQUENCE</scope>
    <source>
        <strain evidence="3">Rmic-2018</strain>
    </source>
</reference>
<feature type="chain" id="PRO_5039941687" evidence="2">
    <location>
        <begin position="23"/>
        <end position="490"/>
    </location>
</feature>
<dbReference type="VEuPathDB" id="VectorBase:LOC119172673"/>
<evidence type="ECO:0000313" key="4">
    <source>
        <dbReference type="Proteomes" id="UP000821866"/>
    </source>
</evidence>
<organism evidence="3 4">
    <name type="scientific">Rhipicephalus microplus</name>
    <name type="common">Cattle tick</name>
    <name type="synonym">Boophilus microplus</name>
    <dbReference type="NCBI Taxonomy" id="6941"/>
    <lineage>
        <taxon>Eukaryota</taxon>
        <taxon>Metazoa</taxon>
        <taxon>Ecdysozoa</taxon>
        <taxon>Arthropoda</taxon>
        <taxon>Chelicerata</taxon>
        <taxon>Arachnida</taxon>
        <taxon>Acari</taxon>
        <taxon>Parasitiformes</taxon>
        <taxon>Ixodida</taxon>
        <taxon>Ixodoidea</taxon>
        <taxon>Ixodidae</taxon>
        <taxon>Rhipicephalinae</taxon>
        <taxon>Rhipicephalus</taxon>
        <taxon>Boophilus</taxon>
    </lineage>
</organism>
<keyword evidence="1" id="KW-0472">Membrane</keyword>
<gene>
    <name evidence="3" type="ORF">HPB51_005594</name>
</gene>
<dbReference type="Proteomes" id="UP000821866">
    <property type="component" value="Chromosome 4"/>
</dbReference>
<reference evidence="3" key="2">
    <citation type="submission" date="2021-09" db="EMBL/GenBank/DDBJ databases">
        <authorList>
            <person name="Jia N."/>
            <person name="Wang J."/>
            <person name="Shi W."/>
            <person name="Du L."/>
            <person name="Sun Y."/>
            <person name="Zhan W."/>
            <person name="Jiang J."/>
            <person name="Wang Q."/>
            <person name="Zhang B."/>
            <person name="Ji P."/>
            <person name="Sakyi L.B."/>
            <person name="Cui X."/>
            <person name="Yuan T."/>
            <person name="Jiang B."/>
            <person name="Yang W."/>
            <person name="Lam T.T.-Y."/>
            <person name="Chang Q."/>
            <person name="Ding S."/>
            <person name="Wang X."/>
            <person name="Zhu J."/>
            <person name="Ruan X."/>
            <person name="Zhao L."/>
            <person name="Wei J."/>
            <person name="Que T."/>
            <person name="Du C."/>
            <person name="Cheng J."/>
            <person name="Dai P."/>
            <person name="Han X."/>
            <person name="Huang E."/>
            <person name="Gao Y."/>
            <person name="Liu J."/>
            <person name="Shao H."/>
            <person name="Ye R."/>
            <person name="Li L."/>
            <person name="Wei W."/>
            <person name="Wang X."/>
            <person name="Wang C."/>
            <person name="Huo Q."/>
            <person name="Li W."/>
            <person name="Guo W."/>
            <person name="Chen H."/>
            <person name="Chen S."/>
            <person name="Zhou L."/>
            <person name="Zhou L."/>
            <person name="Ni X."/>
            <person name="Tian J."/>
            <person name="Zhou Y."/>
            <person name="Sheng Y."/>
            <person name="Liu T."/>
            <person name="Pan Y."/>
            <person name="Xia L."/>
            <person name="Li J."/>
            <person name="Zhao F."/>
            <person name="Cao W."/>
        </authorList>
    </citation>
    <scope>NUCLEOTIDE SEQUENCE</scope>
    <source>
        <strain evidence="3">Rmic-2018</strain>
        <tissue evidence="3">Larvae</tissue>
    </source>
</reference>
<comment type="caution">
    <text evidence="3">The sequence shown here is derived from an EMBL/GenBank/DDBJ whole genome shotgun (WGS) entry which is preliminary data.</text>
</comment>
<name>A0A9J6DYX8_RHIMP</name>
<feature type="transmembrane region" description="Helical" evidence="1">
    <location>
        <begin position="441"/>
        <end position="461"/>
    </location>
</feature>